<geneLocation type="plasmid" evidence="3 4">
    <name>pCuri3</name>
</geneLocation>
<organism evidence="3 4">
    <name type="scientific">Gottschalkia acidurici (strain ATCC 7906 / DSM 604 / BCRC 14475 / CIP 104303 / KCTC 5404 / NCIMB 10678 / 9a)</name>
    <name type="common">Clostridium acidurici</name>
    <dbReference type="NCBI Taxonomy" id="1128398"/>
    <lineage>
        <taxon>Bacteria</taxon>
        <taxon>Bacillati</taxon>
        <taxon>Bacillota</taxon>
        <taxon>Tissierellia</taxon>
        <taxon>Tissierellales</taxon>
        <taxon>Gottschalkiaceae</taxon>
        <taxon>Gottschalkia</taxon>
    </lineage>
</organism>
<dbReference type="Pfam" id="PF01446">
    <property type="entry name" value="Rep_1"/>
    <property type="match status" value="1"/>
</dbReference>
<dbReference type="KEGG" id="cad:Curi_3p00010"/>
<accession>K0B4W7</accession>
<dbReference type="EMBL" id="CP003327">
    <property type="protein sequence ID" value="AFS79925.1"/>
    <property type="molecule type" value="Genomic_DNA"/>
</dbReference>
<comment type="similarity">
    <text evidence="1">Belongs to the Gram-positive plasmids replication protein type 1 family.</text>
</comment>
<protein>
    <submittedName>
        <fullName evidence="3">Replication protein RepB</fullName>
    </submittedName>
</protein>
<reference evidence="3 4" key="1">
    <citation type="journal article" date="2012" name="PLoS ONE">
        <title>The purine-utilizing bacterium Clostridium acidurici 9a: a genome-guided metabolic reconsideration.</title>
        <authorList>
            <person name="Hartwich K."/>
            <person name="Poehlein A."/>
            <person name="Daniel R."/>
        </authorList>
    </citation>
    <scope>NUCLEOTIDE SEQUENCE [LARGE SCALE GENOMIC DNA]</scope>
    <source>
        <strain evidence="4">ATCC 7906 / DSM 604 / BCRC 14475 / CIP 104303 / KCTC 5404 / NCIMB 10678 / 9a</strain>
        <plasmid evidence="4">pCuri3</plasmid>
    </source>
</reference>
<keyword evidence="2" id="KW-0235">DNA replication</keyword>
<dbReference type="RefSeq" id="WP_014966155.1">
    <property type="nucleotide sequence ID" value="NC_018657.1"/>
</dbReference>
<evidence type="ECO:0000256" key="2">
    <source>
        <dbReference type="ARBA" id="ARBA00022705"/>
    </source>
</evidence>
<proteinExistence type="inferred from homology"/>
<dbReference type="AlphaFoldDB" id="K0B4W7"/>
<dbReference type="OrthoDB" id="5540934at2"/>
<dbReference type="GO" id="GO:0006260">
    <property type="term" value="P:DNA replication"/>
    <property type="evidence" value="ECO:0007669"/>
    <property type="project" value="UniProtKB-KW"/>
</dbReference>
<keyword evidence="3" id="KW-0614">Plasmid</keyword>
<dbReference type="GO" id="GO:0003677">
    <property type="term" value="F:DNA binding"/>
    <property type="evidence" value="ECO:0007669"/>
    <property type="project" value="InterPro"/>
</dbReference>
<evidence type="ECO:0000256" key="1">
    <source>
        <dbReference type="ARBA" id="ARBA00008909"/>
    </source>
</evidence>
<sequence>MTNVSKPIVTGDILNKVIENRKHNGVIINYYEKFTQEFINITTINKYSGHVTKINNNTGEVLDSYFSEDVYIERIFQSNDSDIISKERDSYIDTLNNKIHNIKKCNQFWLIDKYEKQRIKDVKNRNLCRDKFCSNCKKVTQAVRMAKYIPELQQYDGRLHHLTLTLPNVSGEDLRGTVKHMAECFAKLIRYLSGNAKIKDIDFSSWGYEGAIRSLEVTFNNYRDKIYHPHYHVALVLNNDVLSKKNIENKYSYDFRSGSPELRNLFSKEEILIQKIWRLLIDGKRVNKENIDNLEIGYTCVMDKFKENDYAELFKYLTKEVDENKRIFTYENFKALYHGLYRVKQIQGYGVLYRIKDAINEEEFNSKYDEFIELLGQKEKPSSVSETPEDLLSDDKYILISRKSDFEHLKEILFSD</sequence>
<dbReference type="Proteomes" id="UP000006094">
    <property type="component" value="Plasmid pCuri3"/>
</dbReference>
<evidence type="ECO:0000313" key="4">
    <source>
        <dbReference type="Proteomes" id="UP000006094"/>
    </source>
</evidence>
<keyword evidence="4" id="KW-1185">Reference proteome</keyword>
<gene>
    <name evidence="3" type="primary">repB</name>
    <name evidence="3" type="ORF">Curi_3p00010</name>
</gene>
<dbReference type="InterPro" id="IPR000989">
    <property type="entry name" value="Rep"/>
</dbReference>
<evidence type="ECO:0000313" key="3">
    <source>
        <dbReference type="EMBL" id="AFS79925.1"/>
    </source>
</evidence>
<dbReference type="HOGENOM" id="CLU_755777_0_0_9"/>
<name>K0B4W7_GOTA9</name>